<keyword evidence="3" id="KW-1185">Reference proteome</keyword>
<dbReference type="PANTHER" id="PTHR31778">
    <property type="entry name" value="BUD SITE SELECTION PROTEIN RAX2"/>
    <property type="match status" value="1"/>
</dbReference>
<dbReference type="SUPFAM" id="SSF50998">
    <property type="entry name" value="Quinoprotein alcohol dehydrogenase-like"/>
    <property type="match status" value="1"/>
</dbReference>
<dbReference type="GO" id="GO:1902929">
    <property type="term" value="C:plasma membrane of growing cell tip"/>
    <property type="evidence" value="ECO:0007669"/>
    <property type="project" value="TreeGrafter"/>
</dbReference>
<evidence type="ECO:0000313" key="3">
    <source>
        <dbReference type="Proteomes" id="UP000601223"/>
    </source>
</evidence>
<dbReference type="InterPro" id="IPR013431">
    <property type="entry name" value="Delta_60_rpt"/>
</dbReference>
<dbReference type="EMBL" id="BONF01000030">
    <property type="protein sequence ID" value="GIF83599.1"/>
    <property type="molecule type" value="Genomic_DNA"/>
</dbReference>
<dbReference type="PANTHER" id="PTHR31778:SF2">
    <property type="entry name" value="BUD SITE SELECTION PROTEIN RAX2"/>
    <property type="match status" value="1"/>
</dbReference>
<evidence type="ECO:0000313" key="2">
    <source>
        <dbReference type="EMBL" id="GIF83599.1"/>
    </source>
</evidence>
<gene>
    <name evidence="2" type="ORF">Cba03nite_49480</name>
</gene>
<dbReference type="Pfam" id="PF17164">
    <property type="entry name" value="DUF5122"/>
    <property type="match status" value="1"/>
</dbReference>
<feature type="signal peptide" evidence="1">
    <location>
        <begin position="1"/>
        <end position="24"/>
    </location>
</feature>
<protein>
    <submittedName>
        <fullName evidence="2">Uncharacterized protein</fullName>
    </submittedName>
</protein>
<evidence type="ECO:0000256" key="1">
    <source>
        <dbReference type="SAM" id="SignalP"/>
    </source>
</evidence>
<proteinExistence type="predicted"/>
<sequence length="388" mass="39567">MRDIAVAAVVSVLASASAGSAALAGPVNPAPAPSVTFNGEVHATVYRGSTIYVGGDFTSVTSNGKSVKRAGLAAVDARTGALLPWAPVADGRITALAADGSGIYLAGSFHKINGVSRDNLAKVDADGVLHSGFKHAISGTPYALAVGHDRLYVGGSITSVNGQERARAAAFDSSTGALDPNWRPHVNDIVRALLVSSDRVYLAGRFNAVNYLKGTGKIAAVDPARGDVDLGFWSHVTAMVHDLALSGGTLYAGIDGAGGRATAMDLAGNAKWTITTDGDVQAVAVLDGIVYLGGHFDNVCKSANVGVKGVCLDGSNRRVKLAAVTLGGELLPWTANGNGSVGVNTLSTNPELGQLVAGGAYTAINGSAQRRFALFNLVNRPGFIDTGW</sequence>
<name>A0A8J3JTQ3_9ACTN</name>
<dbReference type="InterPro" id="IPR011047">
    <property type="entry name" value="Quinoprotein_ADH-like_sf"/>
</dbReference>
<comment type="caution">
    <text evidence="2">The sequence shown here is derived from an EMBL/GenBank/DDBJ whole genome shotgun (WGS) entry which is preliminary data.</text>
</comment>
<dbReference type="AlphaFoldDB" id="A0A8J3JTQ3"/>
<accession>A0A8J3JTQ3</accession>
<dbReference type="Proteomes" id="UP000601223">
    <property type="component" value="Unassembled WGS sequence"/>
</dbReference>
<keyword evidence="1" id="KW-0732">Signal</keyword>
<dbReference type="Gene3D" id="2.80.10.50">
    <property type="match status" value="1"/>
</dbReference>
<feature type="chain" id="PRO_5035188543" evidence="1">
    <location>
        <begin position="25"/>
        <end position="388"/>
    </location>
</feature>
<reference evidence="2 3" key="1">
    <citation type="submission" date="2021-01" db="EMBL/GenBank/DDBJ databases">
        <title>Whole genome shotgun sequence of Catellatospora bangladeshensis NBRC 107357.</title>
        <authorList>
            <person name="Komaki H."/>
            <person name="Tamura T."/>
        </authorList>
    </citation>
    <scope>NUCLEOTIDE SEQUENCE [LARGE SCALE GENOMIC DNA]</scope>
    <source>
        <strain evidence="2 3">NBRC 107357</strain>
    </source>
</reference>
<organism evidence="2 3">
    <name type="scientific">Catellatospora bangladeshensis</name>
    <dbReference type="NCBI Taxonomy" id="310355"/>
    <lineage>
        <taxon>Bacteria</taxon>
        <taxon>Bacillati</taxon>
        <taxon>Actinomycetota</taxon>
        <taxon>Actinomycetes</taxon>
        <taxon>Micromonosporales</taxon>
        <taxon>Micromonosporaceae</taxon>
        <taxon>Catellatospora</taxon>
    </lineage>
</organism>